<dbReference type="EMBL" id="HBUE01002406">
    <property type="protein sequence ID" value="CAG6444246.1"/>
    <property type="molecule type" value="Transcribed_RNA"/>
</dbReference>
<sequence>MKNCSWDVPTIEIVQQWIFRSYKTKTRTVVLIVCINTPQLISPPRPLRVPERFVGVSIFLVRLVRIVSVSCRVIRIRAPGQLSHVVFAVVFRRFLNVPAEEISAFRWLFWHFR</sequence>
<protein>
    <submittedName>
        <fullName evidence="1">(northern house mosquito) hypothetical protein</fullName>
    </submittedName>
</protein>
<evidence type="ECO:0000313" key="1">
    <source>
        <dbReference type="EMBL" id="CAG6444246.1"/>
    </source>
</evidence>
<proteinExistence type="predicted"/>
<dbReference type="AlphaFoldDB" id="A0A8D7ZWW2"/>
<dbReference type="EMBL" id="HBUE01002404">
    <property type="protein sequence ID" value="CAG6444245.1"/>
    <property type="molecule type" value="Transcribed_RNA"/>
</dbReference>
<accession>A0A8D7ZWW2</accession>
<reference evidence="1" key="1">
    <citation type="submission" date="2021-05" db="EMBL/GenBank/DDBJ databases">
        <authorList>
            <person name="Alioto T."/>
            <person name="Alioto T."/>
            <person name="Gomez Garrido J."/>
        </authorList>
    </citation>
    <scope>NUCLEOTIDE SEQUENCE</scope>
</reference>
<name>A0A8D7ZWW2_CULPI</name>
<organism evidence="1">
    <name type="scientific">Culex pipiens</name>
    <name type="common">House mosquito</name>
    <dbReference type="NCBI Taxonomy" id="7175"/>
    <lineage>
        <taxon>Eukaryota</taxon>
        <taxon>Metazoa</taxon>
        <taxon>Ecdysozoa</taxon>
        <taxon>Arthropoda</taxon>
        <taxon>Hexapoda</taxon>
        <taxon>Insecta</taxon>
        <taxon>Pterygota</taxon>
        <taxon>Neoptera</taxon>
        <taxon>Endopterygota</taxon>
        <taxon>Diptera</taxon>
        <taxon>Nematocera</taxon>
        <taxon>Culicoidea</taxon>
        <taxon>Culicidae</taxon>
        <taxon>Culicinae</taxon>
        <taxon>Culicini</taxon>
        <taxon>Culex</taxon>
        <taxon>Culex</taxon>
    </lineage>
</organism>